<comment type="caution">
    <text evidence="2">The sequence shown here is derived from an EMBL/GenBank/DDBJ whole genome shotgun (WGS) entry which is preliminary data.</text>
</comment>
<gene>
    <name evidence="1" type="ORF">P7D79_04705</name>
    <name evidence="2" type="ORF">P7D79_04765</name>
</gene>
<dbReference type="InterPro" id="IPR027417">
    <property type="entry name" value="P-loop_NTPase"/>
</dbReference>
<evidence type="ECO:0000313" key="1">
    <source>
        <dbReference type="EMBL" id="MDT2513533.1"/>
    </source>
</evidence>
<evidence type="ECO:0000313" key="3">
    <source>
        <dbReference type="Proteomes" id="UP001264335"/>
    </source>
</evidence>
<dbReference type="EMBL" id="JARPWY010000008">
    <property type="protein sequence ID" value="MDT2513533.1"/>
    <property type="molecule type" value="Genomic_DNA"/>
</dbReference>
<dbReference type="RefSeq" id="WP_311880611.1">
    <property type="nucleotide sequence ID" value="NZ_JARPVY010000093.1"/>
</dbReference>
<protein>
    <submittedName>
        <fullName evidence="2">ATPase</fullName>
    </submittedName>
</protein>
<dbReference type="Gene3D" id="3.40.50.300">
    <property type="entry name" value="P-loop containing nucleotide triphosphate hydrolases"/>
    <property type="match status" value="1"/>
</dbReference>
<organism evidence="2 3">
    <name type="scientific">Enterococcus avium</name>
    <name type="common">Streptococcus avium</name>
    <dbReference type="NCBI Taxonomy" id="33945"/>
    <lineage>
        <taxon>Bacteria</taxon>
        <taxon>Bacillati</taxon>
        <taxon>Bacillota</taxon>
        <taxon>Bacilli</taxon>
        <taxon>Lactobacillales</taxon>
        <taxon>Enterococcaceae</taxon>
        <taxon>Enterococcus</taxon>
    </lineage>
</organism>
<dbReference type="EMBL" id="JARPWY010000008">
    <property type="protein sequence ID" value="MDT2513545.1"/>
    <property type="molecule type" value="Genomic_DNA"/>
</dbReference>
<dbReference type="Proteomes" id="UP001264335">
    <property type="component" value="Unassembled WGS sequence"/>
</dbReference>
<reference evidence="2 3" key="1">
    <citation type="submission" date="2023-03" db="EMBL/GenBank/DDBJ databases">
        <authorList>
            <person name="Shen W."/>
            <person name="Cai J."/>
        </authorList>
    </citation>
    <scope>NUCLEOTIDE SEQUENCE [LARGE SCALE GENOMIC DNA]</scope>
    <source>
        <strain evidence="2 3">Y2</strain>
    </source>
</reference>
<dbReference type="AlphaFoldDB" id="A0ABD5F5T0"/>
<accession>A0ABD5F5T0</accession>
<sequence>MKILKFLKYKFIDARRAIIKKRSGIIEFKEYGLRLYSGPQGSGKSMSMVEQLERYRLKFPNLLIATNFFYKHETMGIKSLSEIPVLSRIARENGFCGVVIGWDEIQNDFDNSVRSFPITILRTITQQRKQGIKILATSQVFTRVAKPIREQTFEVVECKTLLGRWTFQKWFDPLNYEFCIQNPDKKEKLSTIGRHSFIQTDEIRELFDSYAVIDSLDQRIEEDEKVISAVFGKVKES</sequence>
<evidence type="ECO:0000313" key="2">
    <source>
        <dbReference type="EMBL" id="MDT2513545.1"/>
    </source>
</evidence>
<proteinExistence type="predicted"/>
<name>A0ABD5F5T0_ENTAV</name>